<sequence>MNTTDCFACTQTAAAALPDREQVVRTEHWRVAHAFDSALAGWLVFLPTRHVTSFAELTEAAAAEVGPMLLGLSRALQKVVGCVKTYQMMFAEAEGFSHLHIHLVPRAADLAPELIGPNVFGYLKHPREEWVPTERMDELARELRAALPEE</sequence>
<proteinExistence type="predicted"/>
<keyword evidence="2" id="KW-1185">Reference proteome</keyword>
<reference evidence="1 2" key="1">
    <citation type="submission" date="2020-07" db="EMBL/GenBank/DDBJ databases">
        <title>Sequencing the genomes of 1000 actinobacteria strains.</title>
        <authorList>
            <person name="Klenk H.-P."/>
        </authorList>
    </citation>
    <scope>NUCLEOTIDE SEQUENCE [LARGE SCALE GENOMIC DNA]</scope>
    <source>
        <strain evidence="1 2">DSM 22083</strain>
    </source>
</reference>
<dbReference type="GO" id="GO:0016787">
    <property type="term" value="F:hydrolase activity"/>
    <property type="evidence" value="ECO:0007669"/>
    <property type="project" value="UniProtKB-KW"/>
</dbReference>
<protein>
    <submittedName>
        <fullName evidence="1">Diadenosine tetraphosphate (Ap4A) HIT family hydrolase</fullName>
    </submittedName>
</protein>
<dbReference type="EMBL" id="JACCBU010000001">
    <property type="protein sequence ID" value="NYE74671.1"/>
    <property type="molecule type" value="Genomic_DNA"/>
</dbReference>
<dbReference type="RefSeq" id="WP_179757155.1">
    <property type="nucleotide sequence ID" value="NZ_JACCBU010000001.1"/>
</dbReference>
<dbReference type="AlphaFoldDB" id="A0A7Y9LG16"/>
<evidence type="ECO:0000313" key="2">
    <source>
        <dbReference type="Proteomes" id="UP000569914"/>
    </source>
</evidence>
<keyword evidence="1" id="KW-0378">Hydrolase</keyword>
<accession>A0A7Y9LG16</accession>
<gene>
    <name evidence="1" type="ORF">BKA15_006000</name>
</gene>
<comment type="caution">
    <text evidence="1">The sequence shown here is derived from an EMBL/GenBank/DDBJ whole genome shotgun (WGS) entry which is preliminary data.</text>
</comment>
<name>A0A7Y9LG16_9ACTN</name>
<dbReference type="SUPFAM" id="SSF54197">
    <property type="entry name" value="HIT-like"/>
    <property type="match status" value="1"/>
</dbReference>
<dbReference type="Proteomes" id="UP000569914">
    <property type="component" value="Unassembled WGS sequence"/>
</dbReference>
<evidence type="ECO:0000313" key="1">
    <source>
        <dbReference type="EMBL" id="NYE74671.1"/>
    </source>
</evidence>
<dbReference type="InterPro" id="IPR036265">
    <property type="entry name" value="HIT-like_sf"/>
</dbReference>
<dbReference type="Gene3D" id="3.30.428.10">
    <property type="entry name" value="HIT-like"/>
    <property type="match status" value="1"/>
</dbReference>
<organism evidence="1 2">
    <name type="scientific">Microlunatus parietis</name>
    <dbReference type="NCBI Taxonomy" id="682979"/>
    <lineage>
        <taxon>Bacteria</taxon>
        <taxon>Bacillati</taxon>
        <taxon>Actinomycetota</taxon>
        <taxon>Actinomycetes</taxon>
        <taxon>Propionibacteriales</taxon>
        <taxon>Propionibacteriaceae</taxon>
        <taxon>Microlunatus</taxon>
    </lineage>
</organism>